<proteinExistence type="predicted"/>
<dbReference type="GO" id="GO:0016787">
    <property type="term" value="F:hydrolase activity"/>
    <property type="evidence" value="ECO:0007669"/>
    <property type="project" value="InterPro"/>
</dbReference>
<feature type="domain" description="3-keto-alpha-glucoside-1,2-lyase/3-keto-2-hydroxy-glucal hydratase" evidence="2">
    <location>
        <begin position="48"/>
        <end position="281"/>
    </location>
</feature>
<keyword evidence="1" id="KW-0732">Signal</keyword>
<dbReference type="EMBL" id="FNVA01000007">
    <property type="protein sequence ID" value="SEG60866.1"/>
    <property type="molecule type" value="Genomic_DNA"/>
</dbReference>
<name>A0A1H6BKY0_9BACT</name>
<organism evidence="3 4">
    <name type="scientific">Bryocella elongata</name>
    <dbReference type="NCBI Taxonomy" id="863522"/>
    <lineage>
        <taxon>Bacteria</taxon>
        <taxon>Pseudomonadati</taxon>
        <taxon>Acidobacteriota</taxon>
        <taxon>Terriglobia</taxon>
        <taxon>Terriglobales</taxon>
        <taxon>Acidobacteriaceae</taxon>
        <taxon>Bryocella</taxon>
    </lineage>
</organism>
<reference evidence="3 4" key="1">
    <citation type="submission" date="2016-10" db="EMBL/GenBank/DDBJ databases">
        <authorList>
            <person name="de Groot N.N."/>
        </authorList>
    </citation>
    <scope>NUCLEOTIDE SEQUENCE [LARGE SCALE GENOMIC DNA]</scope>
    <source>
        <strain evidence="3 4">DSM 22489</strain>
    </source>
</reference>
<dbReference type="Pfam" id="PF06439">
    <property type="entry name" value="3keto-disac_hyd"/>
    <property type="match status" value="1"/>
</dbReference>
<dbReference type="AlphaFoldDB" id="A0A1H6BKY0"/>
<keyword evidence="4" id="KW-1185">Reference proteome</keyword>
<feature type="chain" id="PRO_5009293842" description="3-keto-alpha-glucoside-1,2-lyase/3-keto-2-hydroxy-glucal hydratase domain-containing protein" evidence="1">
    <location>
        <begin position="20"/>
        <end position="284"/>
    </location>
</feature>
<dbReference type="Gene3D" id="2.60.120.560">
    <property type="entry name" value="Exo-inulinase, domain 1"/>
    <property type="match status" value="1"/>
</dbReference>
<evidence type="ECO:0000313" key="3">
    <source>
        <dbReference type="EMBL" id="SEG60866.1"/>
    </source>
</evidence>
<protein>
    <recommendedName>
        <fullName evidence="2">3-keto-alpha-glucoside-1,2-lyase/3-keto-2-hydroxy-glucal hydratase domain-containing protein</fullName>
    </recommendedName>
</protein>
<dbReference type="InterPro" id="IPR010496">
    <property type="entry name" value="AL/BT2_dom"/>
</dbReference>
<sequence>MHIMRTALALALCVTSLSAQQPAQPAAKPPVSVQFHEPRAFDFDNHEGFTQIFDGVSLKGWDGDPAIWRVENSAIVGESTSLTVRPPNTYISYHGSGPNDPAAIAHDFDLKLEVKVEHGGGTGIQYRGTVGQPWIRARPGQPLPKPAWLMTGPQADFWFPVDPQHEQYSGQFYSENTTLGILTWRGQVTQSTTTQGGDTTNNAVVGTIGDRSALGGYVRDNGWNQYEIIARGPVMMHILNGQLMAVFIDDDPKSSNNIAGLIGIELEGTPTTISVRNVWLKKIN</sequence>
<gene>
    <name evidence="3" type="ORF">SAMN05421819_3759</name>
</gene>
<evidence type="ECO:0000313" key="4">
    <source>
        <dbReference type="Proteomes" id="UP000236728"/>
    </source>
</evidence>
<feature type="signal peptide" evidence="1">
    <location>
        <begin position="1"/>
        <end position="19"/>
    </location>
</feature>
<accession>A0A1H6BKY0</accession>
<dbReference type="Proteomes" id="UP000236728">
    <property type="component" value="Unassembled WGS sequence"/>
</dbReference>
<evidence type="ECO:0000256" key="1">
    <source>
        <dbReference type="SAM" id="SignalP"/>
    </source>
</evidence>
<evidence type="ECO:0000259" key="2">
    <source>
        <dbReference type="Pfam" id="PF06439"/>
    </source>
</evidence>